<dbReference type="GO" id="GO:0046872">
    <property type="term" value="F:metal ion binding"/>
    <property type="evidence" value="ECO:0007669"/>
    <property type="project" value="UniProtKB-UniRule"/>
</dbReference>
<keyword evidence="13" id="KW-0325">Glycoprotein</keyword>
<evidence type="ECO:0000256" key="11">
    <source>
        <dbReference type="ARBA" id="ARBA00023136"/>
    </source>
</evidence>
<evidence type="ECO:0000313" key="20">
    <source>
        <dbReference type="Proteomes" id="UP000777438"/>
    </source>
</evidence>
<dbReference type="GO" id="GO:0005886">
    <property type="term" value="C:plasma membrane"/>
    <property type="evidence" value="ECO:0007669"/>
    <property type="project" value="UniProtKB-SubCell"/>
</dbReference>
<feature type="binding site" description="axial binding residue" evidence="15">
    <location>
        <position position="634"/>
    </location>
    <ligand>
        <name>heme</name>
        <dbReference type="ChEBI" id="CHEBI:30413"/>
    </ligand>
    <ligandPart>
        <name>Fe</name>
        <dbReference type="ChEBI" id="CHEBI:18248"/>
    </ligandPart>
</feature>
<evidence type="ECO:0000256" key="17">
    <source>
        <dbReference type="SAM" id="SignalP"/>
    </source>
</evidence>
<evidence type="ECO:0000256" key="5">
    <source>
        <dbReference type="ARBA" id="ARBA00022525"/>
    </source>
</evidence>
<feature type="compositionally biased region" description="Low complexity" evidence="16">
    <location>
        <begin position="967"/>
        <end position="981"/>
    </location>
</feature>
<keyword evidence="5" id="KW-0964">Secreted</keyword>
<dbReference type="PANTHER" id="PTHR37928">
    <property type="entry name" value="CFEM DOMAIN PROTEIN (AFU_ORTHOLOGUE AFUA_6G14090)"/>
    <property type="match status" value="1"/>
</dbReference>
<evidence type="ECO:0000256" key="10">
    <source>
        <dbReference type="ARBA" id="ARBA00023004"/>
    </source>
</evidence>
<feature type="compositionally biased region" description="Polar residues" evidence="16">
    <location>
        <begin position="724"/>
        <end position="737"/>
    </location>
</feature>
<evidence type="ECO:0000256" key="12">
    <source>
        <dbReference type="ARBA" id="ARBA00023157"/>
    </source>
</evidence>
<feature type="compositionally biased region" description="Polar residues" evidence="16">
    <location>
        <begin position="985"/>
        <end position="1008"/>
    </location>
</feature>
<keyword evidence="14" id="KW-0449">Lipoprotein</keyword>
<evidence type="ECO:0000256" key="7">
    <source>
        <dbReference type="ARBA" id="ARBA00022622"/>
    </source>
</evidence>
<proteinExistence type="inferred from homology"/>
<evidence type="ECO:0000256" key="13">
    <source>
        <dbReference type="ARBA" id="ARBA00023180"/>
    </source>
</evidence>
<evidence type="ECO:0000256" key="8">
    <source>
        <dbReference type="ARBA" id="ARBA00022723"/>
    </source>
</evidence>
<feature type="domain" description="CFEM" evidence="18">
    <location>
        <begin position="588"/>
        <end position="701"/>
    </location>
</feature>
<feature type="region of interest" description="Disordered" evidence="16">
    <location>
        <begin position="425"/>
        <end position="470"/>
    </location>
</feature>
<feature type="disulfide bond" evidence="15">
    <location>
        <begin position="630"/>
        <end position="637"/>
    </location>
</feature>
<protein>
    <recommendedName>
        <fullName evidence="18">CFEM domain-containing protein</fullName>
    </recommendedName>
</protein>
<feature type="compositionally biased region" description="Low complexity" evidence="16">
    <location>
        <begin position="86"/>
        <end position="133"/>
    </location>
</feature>
<evidence type="ECO:0000256" key="15">
    <source>
        <dbReference type="PROSITE-ProRule" id="PRU01356"/>
    </source>
</evidence>
<feature type="disulfide bond" evidence="15">
    <location>
        <begin position="831"/>
        <end position="838"/>
    </location>
</feature>
<feature type="region of interest" description="Disordered" evidence="16">
    <location>
        <begin position="225"/>
        <end position="332"/>
    </location>
</feature>
<feature type="binding site" description="axial binding residue" evidence="15">
    <location>
        <position position="373"/>
    </location>
    <ligand>
        <name>heme</name>
        <dbReference type="ChEBI" id="CHEBI:30413"/>
    </ligand>
    <ligandPart>
        <name>Fe</name>
        <dbReference type="ChEBI" id="CHEBI:18248"/>
    </ligandPart>
</feature>
<evidence type="ECO:0000256" key="2">
    <source>
        <dbReference type="ARBA" id="ARBA00004613"/>
    </source>
</evidence>
<evidence type="ECO:0000256" key="16">
    <source>
        <dbReference type="SAM" id="MobiDB-lite"/>
    </source>
</evidence>
<evidence type="ECO:0000256" key="1">
    <source>
        <dbReference type="ARBA" id="ARBA00004609"/>
    </source>
</evidence>
<feature type="region of interest" description="Disordered" evidence="16">
    <location>
        <begin position="949"/>
        <end position="1013"/>
    </location>
</feature>
<feature type="signal peptide" evidence="17">
    <location>
        <begin position="1"/>
        <end position="19"/>
    </location>
</feature>
<feature type="region of interest" description="Disordered" evidence="16">
    <location>
        <begin position="685"/>
        <end position="794"/>
    </location>
</feature>
<accession>A0A9P8WEW8</accession>
<feature type="region of interest" description="Disordered" evidence="16">
    <location>
        <begin position="561"/>
        <end position="592"/>
    </location>
</feature>
<feature type="binding site" description="axial binding residue" evidence="15">
    <location>
        <position position="176"/>
    </location>
    <ligand>
        <name>heme</name>
        <dbReference type="ChEBI" id="CHEBI:30413"/>
    </ligand>
    <ligandPart>
        <name>Fe</name>
        <dbReference type="ChEBI" id="CHEBI:18248"/>
    </ligandPart>
</feature>
<feature type="domain" description="CFEM" evidence="18">
    <location>
        <begin position="327"/>
        <end position="441"/>
    </location>
</feature>
<feature type="chain" id="PRO_5040360166" description="CFEM domain-containing protein" evidence="17">
    <location>
        <begin position="20"/>
        <end position="1042"/>
    </location>
</feature>
<keyword evidence="6 15" id="KW-0349">Heme</keyword>
<evidence type="ECO:0000256" key="3">
    <source>
        <dbReference type="ARBA" id="ARBA00010031"/>
    </source>
</evidence>
<feature type="domain" description="CFEM" evidence="18">
    <location>
        <begin position="460"/>
        <end position="578"/>
    </location>
</feature>
<dbReference type="Proteomes" id="UP000777438">
    <property type="component" value="Unassembled WGS sequence"/>
</dbReference>
<dbReference type="InterPro" id="IPR008427">
    <property type="entry name" value="Extracellular_membr_CFEM_dom"/>
</dbReference>
<keyword evidence="11" id="KW-0472">Membrane</keyword>
<dbReference type="EMBL" id="JAGPYM010000002">
    <property type="protein sequence ID" value="KAH6898156.1"/>
    <property type="molecule type" value="Genomic_DNA"/>
</dbReference>
<feature type="binding site" description="axial binding residue" evidence="15">
    <location>
        <position position="506"/>
    </location>
    <ligand>
        <name>heme</name>
        <dbReference type="ChEBI" id="CHEBI:30413"/>
    </ligand>
    <ligandPart>
        <name>Fe</name>
        <dbReference type="ChEBI" id="CHEBI:18248"/>
    </ligandPart>
</feature>
<dbReference type="AlphaFoldDB" id="A0A9P8WEW8"/>
<feature type="domain" description="CFEM" evidence="18">
    <location>
        <begin position="129"/>
        <end position="239"/>
    </location>
</feature>
<keyword evidence="9 17" id="KW-0732">Signal</keyword>
<feature type="disulfide bond" evidence="15">
    <location>
        <begin position="369"/>
        <end position="376"/>
    </location>
</feature>
<feature type="domain" description="CFEM" evidence="18">
    <location>
        <begin position="789"/>
        <end position="903"/>
    </location>
</feature>
<dbReference type="SMART" id="SM00747">
    <property type="entry name" value="CFEM"/>
    <property type="match status" value="5"/>
</dbReference>
<dbReference type="OrthoDB" id="4870741at2759"/>
<dbReference type="PROSITE" id="PS52012">
    <property type="entry name" value="CFEM"/>
    <property type="match status" value="5"/>
</dbReference>
<feature type="region of interest" description="Disordered" evidence="16">
    <location>
        <begin position="885"/>
        <end position="914"/>
    </location>
</feature>
<dbReference type="GO" id="GO:0098552">
    <property type="term" value="C:side of membrane"/>
    <property type="evidence" value="ECO:0007669"/>
    <property type="project" value="UniProtKB-KW"/>
</dbReference>
<name>A0A9P8WEW8_9HYPO</name>
<keyword evidence="8 15" id="KW-0479">Metal-binding</keyword>
<dbReference type="GO" id="GO:0005576">
    <property type="term" value="C:extracellular region"/>
    <property type="evidence" value="ECO:0007669"/>
    <property type="project" value="UniProtKB-SubCell"/>
</dbReference>
<dbReference type="InterPro" id="IPR051735">
    <property type="entry name" value="CFEM_domain"/>
</dbReference>
<comment type="similarity">
    <text evidence="3">Belongs to the RBT5 family.</text>
</comment>
<keyword evidence="20" id="KW-1185">Reference proteome</keyword>
<feature type="disulfide bond" evidence="15">
    <location>
        <begin position="172"/>
        <end position="179"/>
    </location>
</feature>
<feature type="compositionally biased region" description="Low complexity" evidence="16">
    <location>
        <begin position="561"/>
        <end position="588"/>
    </location>
</feature>
<keyword evidence="7" id="KW-0336">GPI-anchor</keyword>
<sequence>MKILLGLVELLALVELAVAQKACLGLTTLFPSCALPCRCNPVSSSSIQNLAVGCVIAACTRAGELGSAIAAGPSICGCVATAVPDTTTTSEAPTTTTTTSESQPTLTLPSETTSEPPSQTTDDTTSLITSTASETSPTQGCDPKSPCQASVDAVPSCAQACISSAAVTSASCSFGDLECQCSSTAVIQNAAQGCVIGGCGLSGAIQVLDAVSNLCGCVSANPTTPCTETGTKPPTQTETQPTDTATQPTLTQTQPTDTETQPTGTETQPTDTETQPTVTETQPTETETQPTGTETDTQTGTQTCSQTETQTGSHTETGTQTETQTKSDTATGGATCTAVTTQDCGPVASTAIPKCAQACFTKVAPSIGCDVDDYTCQCQDEAQSSLSQLLVPCVVTACDSGDLPAIITGASSVCACATAEPPANGCTTTGGPTETTSETTSQPPSNTQTGTRTETQPTKTQPPDTTTTCPEATTEDCGPVATSAVPSCAHACFSSAAPKVGCGAEDYACQCESEAQASLSQLLIPCVATACAGSDLPAVITGASSVCACANAAPTGGCSTTGKPTGGSDTTTTTTSKTVPTKTATSSQGPGGGTTTCAEATTSDCGPVASSAVPSCAQACFSSAAPKVGCGVHDYACQCQAEAQASLSQLLIPCVATACDSGQLPGVITGAASVCACATAPPSGGGCGGPGGTTSSGGHGTKTESSGHSSKPTQTGGSGHGTKTETCSGDSSAPTSTDGGGHYSLPTNTEGGGHYSLPTNTEGGGHYSLPTNTEGGGHYSLPTGTGGGSNSETSTCVPGALTTADCGPVASSAVPSCAHACFSSAAPNVGCGAEDYACQCEPDAQASLSQLLVPCVATACDSNQLAAVITGASSVCACAQAEPTGSNDCESGSGGDSPGEGHSTKTGGNNGGGSITTCVTVTRTGSNGSTTTSFSCDCVTGDQTITKELPTATGESGGHHSEGGNGENESSSGHEGSNGEHPTGKESSNGEQPTGNEAATTGSESAPPSETGPLVVKGSAARFEIGIVAGVFGAFWLAVVVA</sequence>
<keyword evidence="10 15" id="KW-0408">Iron</keyword>
<comment type="subcellular location">
    <subcellularLocation>
        <location evidence="1">Cell membrane</location>
        <topology evidence="1">Lipid-anchor</topology>
        <topology evidence="1">GPI-anchor</topology>
    </subcellularLocation>
    <subcellularLocation>
        <location evidence="2">Secreted</location>
    </subcellularLocation>
</comment>
<dbReference type="PANTHER" id="PTHR37928:SF2">
    <property type="entry name" value="GPI ANCHORED CFEM DOMAIN PROTEIN (AFU_ORTHOLOGUE AFUA_6G10580)"/>
    <property type="match status" value="1"/>
</dbReference>
<feature type="compositionally biased region" description="Low complexity" evidence="16">
    <location>
        <begin position="227"/>
        <end position="332"/>
    </location>
</feature>
<evidence type="ECO:0000313" key="19">
    <source>
        <dbReference type="EMBL" id="KAH6898156.1"/>
    </source>
</evidence>
<gene>
    <name evidence="19" type="ORF">B0T10DRAFT_543170</name>
</gene>
<evidence type="ECO:0000256" key="4">
    <source>
        <dbReference type="ARBA" id="ARBA00022475"/>
    </source>
</evidence>
<comment type="caution">
    <text evidence="15">Lacks conserved residue(s) required for the propagation of feature annotation.</text>
</comment>
<keyword evidence="12 15" id="KW-1015">Disulfide bond</keyword>
<reference evidence="19 20" key="1">
    <citation type="journal article" date="2021" name="Nat. Commun.">
        <title>Genetic determinants of endophytism in the Arabidopsis root mycobiome.</title>
        <authorList>
            <person name="Mesny F."/>
            <person name="Miyauchi S."/>
            <person name="Thiergart T."/>
            <person name="Pickel B."/>
            <person name="Atanasova L."/>
            <person name="Karlsson M."/>
            <person name="Huettel B."/>
            <person name="Barry K.W."/>
            <person name="Haridas S."/>
            <person name="Chen C."/>
            <person name="Bauer D."/>
            <person name="Andreopoulos W."/>
            <person name="Pangilinan J."/>
            <person name="LaButti K."/>
            <person name="Riley R."/>
            <person name="Lipzen A."/>
            <person name="Clum A."/>
            <person name="Drula E."/>
            <person name="Henrissat B."/>
            <person name="Kohler A."/>
            <person name="Grigoriev I.V."/>
            <person name="Martin F.M."/>
            <person name="Hacquard S."/>
        </authorList>
    </citation>
    <scope>NUCLEOTIDE SEQUENCE [LARGE SCALE GENOMIC DNA]</scope>
    <source>
        <strain evidence="19 20">MPI-CAGE-CH-0241</strain>
    </source>
</reference>
<feature type="disulfide bond" evidence="15">
    <location>
        <begin position="502"/>
        <end position="509"/>
    </location>
</feature>
<evidence type="ECO:0000256" key="9">
    <source>
        <dbReference type="ARBA" id="ARBA00022729"/>
    </source>
</evidence>
<feature type="region of interest" description="Disordered" evidence="16">
    <location>
        <begin position="86"/>
        <end position="143"/>
    </location>
</feature>
<feature type="compositionally biased region" description="Gly residues" evidence="16">
    <location>
        <begin position="774"/>
        <end position="789"/>
    </location>
</feature>
<keyword evidence="4" id="KW-1003">Cell membrane</keyword>
<dbReference type="Pfam" id="PF05730">
    <property type="entry name" value="CFEM"/>
    <property type="match status" value="5"/>
</dbReference>
<feature type="compositionally biased region" description="Gly residues" evidence="16">
    <location>
        <begin position="685"/>
        <end position="700"/>
    </location>
</feature>
<feature type="compositionally biased region" description="Low complexity" evidence="16">
    <location>
        <begin position="427"/>
        <end position="470"/>
    </location>
</feature>
<evidence type="ECO:0000256" key="14">
    <source>
        <dbReference type="ARBA" id="ARBA00023288"/>
    </source>
</evidence>
<evidence type="ECO:0000256" key="6">
    <source>
        <dbReference type="ARBA" id="ARBA00022617"/>
    </source>
</evidence>
<feature type="binding site" description="axial binding residue" evidence="15">
    <location>
        <position position="835"/>
    </location>
    <ligand>
        <name>heme</name>
        <dbReference type="ChEBI" id="CHEBI:30413"/>
    </ligand>
    <ligandPart>
        <name>Fe</name>
        <dbReference type="ChEBI" id="CHEBI:18248"/>
    </ligandPart>
</feature>
<comment type="caution">
    <text evidence="19">The sequence shown here is derived from an EMBL/GenBank/DDBJ whole genome shotgun (WGS) entry which is preliminary data.</text>
</comment>
<evidence type="ECO:0000259" key="18">
    <source>
        <dbReference type="PROSITE" id="PS52012"/>
    </source>
</evidence>
<organism evidence="19 20">
    <name type="scientific">Thelonectria olida</name>
    <dbReference type="NCBI Taxonomy" id="1576542"/>
    <lineage>
        <taxon>Eukaryota</taxon>
        <taxon>Fungi</taxon>
        <taxon>Dikarya</taxon>
        <taxon>Ascomycota</taxon>
        <taxon>Pezizomycotina</taxon>
        <taxon>Sordariomycetes</taxon>
        <taxon>Hypocreomycetidae</taxon>
        <taxon>Hypocreales</taxon>
        <taxon>Nectriaceae</taxon>
        <taxon>Thelonectria</taxon>
    </lineage>
</organism>